<dbReference type="CDD" id="cd06171">
    <property type="entry name" value="Sigma70_r4"/>
    <property type="match status" value="1"/>
</dbReference>
<dbReference type="PANTHER" id="PTHR43133:SF8">
    <property type="entry name" value="RNA POLYMERASE SIGMA FACTOR HI_1459-RELATED"/>
    <property type="match status" value="1"/>
</dbReference>
<dbReference type="KEGG" id="slac:SKTS_09070"/>
<proteinExistence type="inferred from homology"/>
<keyword evidence="3" id="KW-0731">Sigma factor</keyword>
<evidence type="ECO:0000256" key="2">
    <source>
        <dbReference type="ARBA" id="ARBA00023015"/>
    </source>
</evidence>
<feature type="domain" description="RNA polymerase sigma factor 70 region 4 type 2" evidence="7">
    <location>
        <begin position="113"/>
        <end position="164"/>
    </location>
</feature>
<comment type="similarity">
    <text evidence="1">Belongs to the sigma-70 factor family. ECF subfamily.</text>
</comment>
<evidence type="ECO:0000256" key="3">
    <source>
        <dbReference type="ARBA" id="ARBA00023082"/>
    </source>
</evidence>
<dbReference type="InterPro" id="IPR007627">
    <property type="entry name" value="RNA_pol_sigma70_r2"/>
</dbReference>
<dbReference type="EMBL" id="AP022853">
    <property type="protein sequence ID" value="BCB26021.1"/>
    <property type="molecule type" value="Genomic_DNA"/>
</dbReference>
<keyword evidence="5" id="KW-0804">Transcription</keyword>
<evidence type="ECO:0000256" key="5">
    <source>
        <dbReference type="ARBA" id="ARBA00023163"/>
    </source>
</evidence>
<dbReference type="PANTHER" id="PTHR43133">
    <property type="entry name" value="RNA POLYMERASE ECF-TYPE SIGMA FACTO"/>
    <property type="match status" value="1"/>
</dbReference>
<dbReference type="AlphaFoldDB" id="A0A6F8VA53"/>
<reference evidence="9" key="1">
    <citation type="submission" date="2020-03" db="EMBL/GenBank/DDBJ databases">
        <title>Complete genome sequence of sulfur-oxidizing bacterium skT11.</title>
        <authorList>
            <person name="Kanda M."/>
            <person name="Kojima H."/>
            <person name="Fukui M."/>
        </authorList>
    </citation>
    <scope>NUCLEOTIDE SEQUENCE [LARGE SCALE GENOMIC DNA]</scope>
    <source>
        <strain evidence="9">skT11</strain>
    </source>
</reference>
<sequence length="186" mass="21659">MKIISLICRSYEFRKQLEQSRTKLYRVAYSWCHDAALSDDLVQETLSKALKNAGQLRDHEQLNSWLFRILNNCWHDHFRAHREMEDIDEIEDHRCANPYTPEDAHAQNQIVNRVRSAVSRLPLGQRQVLTLVDLEEFSYAEVAEILALPAGTVMSRLCRARRTLKDLLQELAPPQPAQVTPLRRVK</sequence>
<dbReference type="InterPro" id="IPR036388">
    <property type="entry name" value="WH-like_DNA-bd_sf"/>
</dbReference>
<dbReference type="Pfam" id="PF08281">
    <property type="entry name" value="Sigma70_r4_2"/>
    <property type="match status" value="1"/>
</dbReference>
<dbReference type="GO" id="GO:0006352">
    <property type="term" value="P:DNA-templated transcription initiation"/>
    <property type="evidence" value="ECO:0007669"/>
    <property type="project" value="InterPro"/>
</dbReference>
<dbReference type="InterPro" id="IPR013325">
    <property type="entry name" value="RNA_pol_sigma_r2"/>
</dbReference>
<evidence type="ECO:0000256" key="1">
    <source>
        <dbReference type="ARBA" id="ARBA00010641"/>
    </source>
</evidence>
<evidence type="ECO:0000313" key="8">
    <source>
        <dbReference type="EMBL" id="BCB26021.1"/>
    </source>
</evidence>
<dbReference type="InterPro" id="IPR013249">
    <property type="entry name" value="RNA_pol_sigma70_r4_t2"/>
</dbReference>
<dbReference type="InterPro" id="IPR014284">
    <property type="entry name" value="RNA_pol_sigma-70_dom"/>
</dbReference>
<keyword evidence="8" id="KW-0240">DNA-directed RNA polymerase</keyword>
<evidence type="ECO:0000313" key="9">
    <source>
        <dbReference type="Proteomes" id="UP000502260"/>
    </source>
</evidence>
<dbReference type="InterPro" id="IPR013324">
    <property type="entry name" value="RNA_pol_sigma_r3/r4-like"/>
</dbReference>
<name>A0A6F8VA53_9PROT</name>
<dbReference type="GO" id="GO:0003677">
    <property type="term" value="F:DNA binding"/>
    <property type="evidence" value="ECO:0007669"/>
    <property type="project" value="UniProtKB-KW"/>
</dbReference>
<keyword evidence="2" id="KW-0805">Transcription regulation</keyword>
<feature type="domain" description="RNA polymerase sigma-70 region 2" evidence="6">
    <location>
        <begin position="19"/>
        <end position="82"/>
    </location>
</feature>
<dbReference type="NCBIfam" id="TIGR02937">
    <property type="entry name" value="sigma70-ECF"/>
    <property type="match status" value="1"/>
</dbReference>
<dbReference type="Pfam" id="PF04542">
    <property type="entry name" value="Sigma70_r2"/>
    <property type="match status" value="1"/>
</dbReference>
<evidence type="ECO:0000259" key="6">
    <source>
        <dbReference type="Pfam" id="PF04542"/>
    </source>
</evidence>
<evidence type="ECO:0000259" key="7">
    <source>
        <dbReference type="Pfam" id="PF08281"/>
    </source>
</evidence>
<dbReference type="InterPro" id="IPR039425">
    <property type="entry name" value="RNA_pol_sigma-70-like"/>
</dbReference>
<dbReference type="GO" id="GO:0016987">
    <property type="term" value="F:sigma factor activity"/>
    <property type="evidence" value="ECO:0007669"/>
    <property type="project" value="UniProtKB-KW"/>
</dbReference>
<dbReference type="Proteomes" id="UP000502260">
    <property type="component" value="Chromosome"/>
</dbReference>
<keyword evidence="4" id="KW-0238">DNA-binding</keyword>
<evidence type="ECO:0000256" key="4">
    <source>
        <dbReference type="ARBA" id="ARBA00023125"/>
    </source>
</evidence>
<protein>
    <submittedName>
        <fullName evidence="8">DNA-directed RNA polymerase sigma-70 factor</fullName>
    </submittedName>
</protein>
<accession>A0A6F8VA53</accession>
<dbReference type="SUPFAM" id="SSF88659">
    <property type="entry name" value="Sigma3 and sigma4 domains of RNA polymerase sigma factors"/>
    <property type="match status" value="1"/>
</dbReference>
<dbReference type="Gene3D" id="1.10.1740.10">
    <property type="match status" value="1"/>
</dbReference>
<dbReference type="RefSeq" id="WP_173061024.1">
    <property type="nucleotide sequence ID" value="NZ_AP022853.1"/>
</dbReference>
<dbReference type="GO" id="GO:0000428">
    <property type="term" value="C:DNA-directed RNA polymerase complex"/>
    <property type="evidence" value="ECO:0007669"/>
    <property type="project" value="UniProtKB-KW"/>
</dbReference>
<gene>
    <name evidence="8" type="ORF">SKTS_09070</name>
</gene>
<dbReference type="SUPFAM" id="SSF88946">
    <property type="entry name" value="Sigma2 domain of RNA polymerase sigma factors"/>
    <property type="match status" value="1"/>
</dbReference>
<dbReference type="Gene3D" id="1.10.10.10">
    <property type="entry name" value="Winged helix-like DNA-binding domain superfamily/Winged helix DNA-binding domain"/>
    <property type="match status" value="1"/>
</dbReference>
<keyword evidence="9" id="KW-1185">Reference proteome</keyword>
<organism evidence="8 9">
    <name type="scientific">Sulfurimicrobium lacus</name>
    <dbReference type="NCBI Taxonomy" id="2715678"/>
    <lineage>
        <taxon>Bacteria</taxon>
        <taxon>Pseudomonadati</taxon>
        <taxon>Pseudomonadota</taxon>
        <taxon>Betaproteobacteria</taxon>
        <taxon>Nitrosomonadales</taxon>
        <taxon>Sulfuricellaceae</taxon>
        <taxon>Sulfurimicrobium</taxon>
    </lineage>
</organism>